<dbReference type="InterPro" id="IPR014036">
    <property type="entry name" value="DeoR-like_C"/>
</dbReference>
<dbReference type="SMART" id="SM00420">
    <property type="entry name" value="HTH_DEOR"/>
    <property type="match status" value="1"/>
</dbReference>
<dbReference type="SUPFAM" id="SSF100950">
    <property type="entry name" value="NagB/RpiA/CoA transferase-like"/>
    <property type="match status" value="1"/>
</dbReference>
<dbReference type="InterPro" id="IPR037171">
    <property type="entry name" value="NagB/RpiA_transferase-like"/>
</dbReference>
<dbReference type="Pfam" id="PF00455">
    <property type="entry name" value="DeoRC"/>
    <property type="match status" value="1"/>
</dbReference>
<dbReference type="SUPFAM" id="SSF46785">
    <property type="entry name" value="Winged helix' DNA-binding domain"/>
    <property type="match status" value="1"/>
</dbReference>
<evidence type="ECO:0000256" key="3">
    <source>
        <dbReference type="ARBA" id="ARBA00023163"/>
    </source>
</evidence>
<feature type="domain" description="HTH deoR-type" evidence="4">
    <location>
        <begin position="3"/>
        <end position="58"/>
    </location>
</feature>
<reference evidence="5 6" key="1">
    <citation type="submission" date="2020-05" db="EMBL/GenBank/DDBJ databases">
        <title>Flexivirga sp. ID2601S isolated from air conditioner.</title>
        <authorList>
            <person name="Kim D.H."/>
        </authorList>
    </citation>
    <scope>NUCLEOTIDE SEQUENCE [LARGE SCALE GENOMIC DNA]</scope>
    <source>
        <strain evidence="5 6">ID2601S</strain>
    </source>
</reference>
<keyword evidence="2" id="KW-0238">DNA-binding</keyword>
<dbReference type="PROSITE" id="PS51000">
    <property type="entry name" value="HTH_DEOR_2"/>
    <property type="match status" value="1"/>
</dbReference>
<dbReference type="PRINTS" id="PR00037">
    <property type="entry name" value="HTHLACR"/>
</dbReference>
<evidence type="ECO:0000313" key="5">
    <source>
        <dbReference type="EMBL" id="NNG38395.1"/>
    </source>
</evidence>
<dbReference type="PANTHER" id="PTHR30363:SF44">
    <property type="entry name" value="AGA OPERON TRANSCRIPTIONAL REPRESSOR-RELATED"/>
    <property type="match status" value="1"/>
</dbReference>
<proteinExistence type="predicted"/>
<gene>
    <name evidence="5" type="ORF">HJ588_03780</name>
</gene>
<evidence type="ECO:0000256" key="2">
    <source>
        <dbReference type="ARBA" id="ARBA00023125"/>
    </source>
</evidence>
<keyword evidence="6" id="KW-1185">Reference proteome</keyword>
<evidence type="ECO:0000256" key="1">
    <source>
        <dbReference type="ARBA" id="ARBA00023015"/>
    </source>
</evidence>
<evidence type="ECO:0000313" key="6">
    <source>
        <dbReference type="Proteomes" id="UP000557772"/>
    </source>
</evidence>
<dbReference type="Pfam" id="PF08220">
    <property type="entry name" value="HTH_DeoR"/>
    <property type="match status" value="1"/>
</dbReference>
<protein>
    <submittedName>
        <fullName evidence="5">DeoR/GlpR transcriptional regulator</fullName>
    </submittedName>
</protein>
<dbReference type="GO" id="GO:0003700">
    <property type="term" value="F:DNA-binding transcription factor activity"/>
    <property type="evidence" value="ECO:0007669"/>
    <property type="project" value="InterPro"/>
</dbReference>
<dbReference type="InterPro" id="IPR050313">
    <property type="entry name" value="Carb_Metab_HTH_regulators"/>
</dbReference>
<dbReference type="Gene3D" id="1.10.10.10">
    <property type="entry name" value="Winged helix-like DNA-binding domain superfamily/Winged helix DNA-binding domain"/>
    <property type="match status" value="1"/>
</dbReference>
<sequence>MIARQRDDRILAALRADGTVSAQQLASMLQVSPSTIRRDLGRLADDGRLHRVHGGAYVQSVETPDEERPFADVALDRADEKETVAATAASLVRDGDVVYLDIGTTTMRVARRLRDRDVLVVTSSLAVLDQVRTGRAEVLLLGGSLRRNFESFVGPLTTDALRAVRPDITFLSCTGVRPDGAVLDDISAEAAIKRGAAEFAQALVLLATDAKFPGTGTFKVTDLTEVDTVITTKASDPATLELCRRAGGEVITL</sequence>
<dbReference type="InterPro" id="IPR001034">
    <property type="entry name" value="DeoR_HTH"/>
</dbReference>
<dbReference type="InterPro" id="IPR036388">
    <property type="entry name" value="WH-like_DNA-bd_sf"/>
</dbReference>
<dbReference type="PANTHER" id="PTHR30363">
    <property type="entry name" value="HTH-TYPE TRANSCRIPTIONAL REGULATOR SRLR-RELATED"/>
    <property type="match status" value="1"/>
</dbReference>
<dbReference type="SMART" id="SM01134">
    <property type="entry name" value="DeoRC"/>
    <property type="match status" value="1"/>
</dbReference>
<dbReference type="Gene3D" id="3.40.50.1360">
    <property type="match status" value="1"/>
</dbReference>
<dbReference type="GO" id="GO:0003677">
    <property type="term" value="F:DNA binding"/>
    <property type="evidence" value="ECO:0007669"/>
    <property type="project" value="UniProtKB-KW"/>
</dbReference>
<dbReference type="EMBL" id="JABENB010000001">
    <property type="protein sequence ID" value="NNG38395.1"/>
    <property type="molecule type" value="Genomic_DNA"/>
</dbReference>
<comment type="caution">
    <text evidence="5">The sequence shown here is derived from an EMBL/GenBank/DDBJ whole genome shotgun (WGS) entry which is preliminary data.</text>
</comment>
<dbReference type="InterPro" id="IPR018356">
    <property type="entry name" value="Tscrpt_reg_HTH_DeoR_CS"/>
</dbReference>
<dbReference type="AlphaFoldDB" id="A0A849AD03"/>
<keyword evidence="1" id="KW-0805">Transcription regulation</keyword>
<dbReference type="InterPro" id="IPR036390">
    <property type="entry name" value="WH_DNA-bd_sf"/>
</dbReference>
<evidence type="ECO:0000259" key="4">
    <source>
        <dbReference type="PROSITE" id="PS51000"/>
    </source>
</evidence>
<dbReference type="PROSITE" id="PS00894">
    <property type="entry name" value="HTH_DEOR_1"/>
    <property type="match status" value="1"/>
</dbReference>
<accession>A0A849AD03</accession>
<organism evidence="5 6">
    <name type="scientific">Flexivirga aerilata</name>
    <dbReference type="NCBI Taxonomy" id="1656889"/>
    <lineage>
        <taxon>Bacteria</taxon>
        <taxon>Bacillati</taxon>
        <taxon>Actinomycetota</taxon>
        <taxon>Actinomycetes</taxon>
        <taxon>Micrococcales</taxon>
        <taxon>Dermacoccaceae</taxon>
        <taxon>Flexivirga</taxon>
    </lineage>
</organism>
<name>A0A849AD03_9MICO</name>
<keyword evidence="3" id="KW-0804">Transcription</keyword>
<dbReference type="Proteomes" id="UP000557772">
    <property type="component" value="Unassembled WGS sequence"/>
</dbReference>